<keyword evidence="2" id="KW-0378">Hydrolase</keyword>
<accession>A0A2P6TTH0</accession>
<organism evidence="2 3">
    <name type="scientific">Chlorella sorokiniana</name>
    <name type="common">Freshwater green alga</name>
    <dbReference type="NCBI Taxonomy" id="3076"/>
    <lineage>
        <taxon>Eukaryota</taxon>
        <taxon>Viridiplantae</taxon>
        <taxon>Chlorophyta</taxon>
        <taxon>core chlorophytes</taxon>
        <taxon>Trebouxiophyceae</taxon>
        <taxon>Chlorellales</taxon>
        <taxon>Chlorellaceae</taxon>
        <taxon>Chlorella clade</taxon>
        <taxon>Chlorella</taxon>
    </lineage>
</organism>
<feature type="signal peptide" evidence="1">
    <location>
        <begin position="1"/>
        <end position="25"/>
    </location>
</feature>
<reference evidence="2 3" key="1">
    <citation type="journal article" date="2018" name="Plant J.">
        <title>Genome sequences of Chlorella sorokiniana UTEX 1602 and Micractinium conductrix SAG 241.80: implications to maltose excretion by a green alga.</title>
        <authorList>
            <person name="Arriola M.B."/>
            <person name="Velmurugan N."/>
            <person name="Zhang Y."/>
            <person name="Plunkett M.H."/>
            <person name="Hondzo H."/>
            <person name="Barney B.M."/>
        </authorList>
    </citation>
    <scope>NUCLEOTIDE SEQUENCE [LARGE SCALE GENOMIC DNA]</scope>
    <source>
        <strain evidence="3">UTEX 1602</strain>
    </source>
</reference>
<feature type="chain" id="PRO_5015162649" evidence="1">
    <location>
        <begin position="26"/>
        <end position="820"/>
    </location>
</feature>
<evidence type="ECO:0000313" key="2">
    <source>
        <dbReference type="EMBL" id="PRW57367.1"/>
    </source>
</evidence>
<dbReference type="Pfam" id="PF16477">
    <property type="entry name" value="DUF5054"/>
    <property type="match status" value="2"/>
</dbReference>
<keyword evidence="3" id="KW-1185">Reference proteome</keyword>
<dbReference type="GO" id="GO:0016787">
    <property type="term" value="F:hydrolase activity"/>
    <property type="evidence" value="ECO:0007669"/>
    <property type="project" value="UniProtKB-KW"/>
</dbReference>
<gene>
    <name evidence="2" type="ORF">C2E21_4358</name>
</gene>
<protein>
    <submittedName>
        <fullName evidence="2">Glycoside hydrolase family 38</fullName>
    </submittedName>
</protein>
<comment type="caution">
    <text evidence="2">The sequence shown here is derived from an EMBL/GenBank/DDBJ whole genome shotgun (WGS) entry which is preliminary data.</text>
</comment>
<name>A0A2P6TTH0_CHLSO</name>
<dbReference type="EMBL" id="LHPG02000007">
    <property type="protein sequence ID" value="PRW57367.1"/>
    <property type="molecule type" value="Genomic_DNA"/>
</dbReference>
<evidence type="ECO:0000313" key="3">
    <source>
        <dbReference type="Proteomes" id="UP000239899"/>
    </source>
</evidence>
<sequence length="820" mass="89428">MPRSAAWLVGCALILLALAAGPADAKPANKGIKRVSIVFSCHLDVGFSAGLPGSSSVPGYDNVVLSRYFNEHLPQAAAVAEQLRHRGGEERFVFLTHSWVVSLFLDCPARIGVQCPNATAVASVKAAIRRGDITWHALPHNGQIELYDADLLAFGVRLTHDLDRAFGLPPKVTASQRDVPGLTRAAVPILAFEGIKAITVGVNGGSAPPAVPKNRPFIWRDEPSGKQLLAMWHPGGYSGDPVDSGDECVQADGLRHALCFAWRGDNNGPHTVEQVLDIFARVRPAFPKAKVAAAGLDDFVHDLAAAAPGLNLPVVTQEIGDSWIFGIPSDPAKLSEYLALLRMRRASRERYDDPRFYAFSRLLLKIPEHTWGTDTKFHPGDYDSWSNADFQAALADKGGEGDNKFTIAVGSWVRQRAYLLWAVQELGDSPEGVAMWETLAMLQDRKVPPSPGAANSSFKRASLEEPLLFEGRSWQLELSNLTGSIVGLRHKGCTAGGRWAADGSSGNSRSSSGQPWWRRAAAMLRLPGGLFSGARSQEQLLGEENGGSWASFNAPLALPVYSTYSEDDYQEAIFSQYAYQGRSPSWWFLRDFGKPNATSKGGARRADYLPMAQEVWWKEDDAGTLFVTVKATFDDFAVANAGAPLALWTEIKLPPDSSELELEVTWENKTATRMPEAFWLRWVPRPESVNTSSWRMYKLGQPISPLEVLRNGSQAQHAVGDEGVSVDSADGRRRLFIRSLDAAMVSPGRPTPFPSLRDPPELRQGMAHCLANNIWGTNYVMWYPYSQGDVNMRFRFLLQVQDVPGGSSGSGGSTPSAAAS</sequence>
<dbReference type="CDD" id="cd10791">
    <property type="entry name" value="GH38N_AMII_like_1"/>
    <property type="match status" value="1"/>
</dbReference>
<dbReference type="OrthoDB" id="197879at2759"/>
<dbReference type="Proteomes" id="UP000239899">
    <property type="component" value="Unassembled WGS sequence"/>
</dbReference>
<proteinExistence type="predicted"/>
<evidence type="ECO:0000256" key="1">
    <source>
        <dbReference type="SAM" id="SignalP"/>
    </source>
</evidence>
<dbReference type="InterPro" id="IPR032482">
    <property type="entry name" value="DUF5054"/>
</dbReference>
<keyword evidence="1" id="KW-0732">Signal</keyword>
<dbReference type="AlphaFoldDB" id="A0A2P6TTH0"/>